<protein>
    <submittedName>
        <fullName evidence="2">Uncharacterized protein</fullName>
    </submittedName>
</protein>
<proteinExistence type="predicted"/>
<feature type="region of interest" description="Disordered" evidence="1">
    <location>
        <begin position="259"/>
        <end position="292"/>
    </location>
</feature>
<sequence>MAAEASLQLTHDPVHQRAMTRTAGPALAPRLCASTLCYASTRRHQLARHAHHSLRAHSRTSRACAVPSARVCSCASARLSRISALGCAARSHHRCSARRRSPPWVTTGPPAAWATAACRSRAHTCGRTEPRLLSLRLLTPRAPACPRAAPGPAARPPVLPLASRDTRCRAIPAPVRPAEPGRRRACAGSLPRGPIHAIRRSILASHAPAMRPRPPGRRSASATPCLSARPSHRSLHQPRAPRTAAARFGFRSPRAWAARSARVGRSPPGLAPLRAPPSRWSPRAPPPGARHRLPRTAALRPCARAAPLRPAGAAYAWSRAHRLASNSCARSRLGRASAPTRRRTSAWARSPSLLPRLELARPLSPGAGAPLGAALRCLCRGGEREGGAGGVKDWGQSKVSPVGEKRKGKMELDRTAAGGKRDKALEEELRGSDAWNSCSRMWQGWSAQRRLQSRN</sequence>
<feature type="compositionally biased region" description="Low complexity" evidence="1">
    <location>
        <begin position="271"/>
        <end position="282"/>
    </location>
</feature>
<name>A0A2T7AA19_9POAL</name>
<organism evidence="2">
    <name type="scientific">Panicum hallii</name>
    <dbReference type="NCBI Taxonomy" id="206008"/>
    <lineage>
        <taxon>Eukaryota</taxon>
        <taxon>Viridiplantae</taxon>
        <taxon>Streptophyta</taxon>
        <taxon>Embryophyta</taxon>
        <taxon>Tracheophyta</taxon>
        <taxon>Spermatophyta</taxon>
        <taxon>Magnoliopsida</taxon>
        <taxon>Liliopsida</taxon>
        <taxon>Poales</taxon>
        <taxon>Poaceae</taxon>
        <taxon>PACMAD clade</taxon>
        <taxon>Panicoideae</taxon>
        <taxon>Panicodae</taxon>
        <taxon>Paniceae</taxon>
        <taxon>Panicinae</taxon>
        <taxon>Panicum</taxon>
        <taxon>Panicum sect. Panicum</taxon>
    </lineage>
</organism>
<accession>A0A2T7AA19</accession>
<evidence type="ECO:0000256" key="1">
    <source>
        <dbReference type="SAM" id="MobiDB-lite"/>
    </source>
</evidence>
<feature type="compositionally biased region" description="Basic and acidic residues" evidence="1">
    <location>
        <begin position="403"/>
        <end position="430"/>
    </location>
</feature>
<evidence type="ECO:0000313" key="2">
    <source>
        <dbReference type="EMBL" id="PUV26804.1"/>
    </source>
</evidence>
<gene>
    <name evidence="2" type="ORF">PAHAL_J049800</name>
</gene>
<dbReference type="AlphaFoldDB" id="A0A2T7AA19"/>
<dbReference type="Gramene" id="PUV26804">
    <property type="protein sequence ID" value="PUV26804"/>
    <property type="gene ID" value="PAHAL_J049800"/>
</dbReference>
<feature type="region of interest" description="Disordered" evidence="1">
    <location>
        <begin position="205"/>
        <end position="245"/>
    </location>
</feature>
<reference evidence="2" key="1">
    <citation type="submission" date="2018-04" db="EMBL/GenBank/DDBJ databases">
        <title>WGS assembly of Panicum hallii.</title>
        <authorList>
            <person name="Lovell J."/>
            <person name="Jenkins J."/>
            <person name="Lowry D."/>
            <person name="Mamidi S."/>
            <person name="Sreedasyam A."/>
            <person name="Weng X."/>
            <person name="Barry K."/>
            <person name="Bonette J."/>
            <person name="Campitelli B."/>
            <person name="Daum C."/>
            <person name="Gordon S."/>
            <person name="Gould B."/>
            <person name="Lipzen A."/>
            <person name="Macqueen A."/>
            <person name="Palacio-Mejia J."/>
            <person name="Plott C."/>
            <person name="Shakirov E."/>
            <person name="Shu S."/>
            <person name="Yoshinaga Y."/>
            <person name="Zane M."/>
            <person name="Rokhsar D."/>
            <person name="Grimwood J."/>
            <person name="Schmutz J."/>
            <person name="Juenger T."/>
        </authorList>
    </citation>
    <scope>NUCLEOTIDE SEQUENCE [LARGE SCALE GENOMIC DNA]</scope>
    <source>
        <strain evidence="2">FIL2</strain>
    </source>
</reference>
<dbReference type="EMBL" id="KZ794321">
    <property type="protein sequence ID" value="PUV26804.1"/>
    <property type="molecule type" value="Genomic_DNA"/>
</dbReference>
<feature type="region of interest" description="Disordered" evidence="1">
    <location>
        <begin position="385"/>
        <end position="430"/>
    </location>
</feature>
<dbReference type="Proteomes" id="UP000243499">
    <property type="component" value="Unassembled WGS sequence"/>
</dbReference>